<dbReference type="GO" id="GO:0005829">
    <property type="term" value="C:cytosol"/>
    <property type="evidence" value="ECO:0007669"/>
    <property type="project" value="TreeGrafter"/>
</dbReference>
<dbReference type="SUPFAM" id="SSF56784">
    <property type="entry name" value="HAD-like"/>
    <property type="match status" value="1"/>
</dbReference>
<comment type="pathway">
    <text evidence="2">Organic acid metabolism; glycolate biosynthesis; glycolate from 2-phosphoglycolate: step 1/1.</text>
</comment>
<evidence type="ECO:0000256" key="2">
    <source>
        <dbReference type="ARBA" id="ARBA00004818"/>
    </source>
</evidence>
<dbReference type="Gene3D" id="1.10.150.240">
    <property type="entry name" value="Putative phosphatase, domain 2"/>
    <property type="match status" value="1"/>
</dbReference>
<dbReference type="EC" id="3.1.3.18" evidence="4"/>
<protein>
    <recommendedName>
        <fullName evidence="4">phosphoglycolate phosphatase</fullName>
        <ecNumber evidence="4">3.1.3.18</ecNumber>
    </recommendedName>
</protein>
<dbReference type="SFLD" id="SFLDG01129">
    <property type="entry name" value="C1.5:_HAD__Beta-PGM__Phosphata"/>
    <property type="match status" value="1"/>
</dbReference>
<dbReference type="PANTHER" id="PTHR43434:SF1">
    <property type="entry name" value="PHOSPHOGLYCOLATE PHOSPHATASE"/>
    <property type="match status" value="1"/>
</dbReference>
<keyword evidence="5" id="KW-0378">Hydrolase</keyword>
<dbReference type="NCBIfam" id="TIGR01509">
    <property type="entry name" value="HAD-SF-IA-v3"/>
    <property type="match status" value="1"/>
</dbReference>
<accession>A0A840UUW8</accession>
<dbReference type="GO" id="GO:0006281">
    <property type="term" value="P:DNA repair"/>
    <property type="evidence" value="ECO:0007669"/>
    <property type="project" value="TreeGrafter"/>
</dbReference>
<dbReference type="RefSeq" id="WP_183347440.1">
    <property type="nucleotide sequence ID" value="NZ_JACHEO010000001.1"/>
</dbReference>
<name>A0A840UUW8_9BACT</name>
<comment type="similarity">
    <text evidence="3">Belongs to the HAD-like hydrolase superfamily. CbbY/CbbZ/Gph/YieH family.</text>
</comment>
<dbReference type="SFLD" id="SFLDS00003">
    <property type="entry name" value="Haloacid_Dehalogenase"/>
    <property type="match status" value="1"/>
</dbReference>
<evidence type="ECO:0000313" key="5">
    <source>
        <dbReference type="EMBL" id="MBB5346518.1"/>
    </source>
</evidence>
<dbReference type="Proteomes" id="UP000539642">
    <property type="component" value="Unassembled WGS sequence"/>
</dbReference>
<dbReference type="Gene3D" id="3.40.50.1000">
    <property type="entry name" value="HAD superfamily/HAD-like"/>
    <property type="match status" value="1"/>
</dbReference>
<keyword evidence="6" id="KW-1185">Reference proteome</keyword>
<dbReference type="Pfam" id="PF13419">
    <property type="entry name" value="HAD_2"/>
    <property type="match status" value="1"/>
</dbReference>
<dbReference type="InterPro" id="IPR041492">
    <property type="entry name" value="HAD_2"/>
</dbReference>
<reference evidence="5 6" key="1">
    <citation type="submission" date="2020-08" db="EMBL/GenBank/DDBJ databases">
        <title>Genomic Encyclopedia of Type Strains, Phase IV (KMG-IV): sequencing the most valuable type-strain genomes for metagenomic binning, comparative biology and taxonomic classification.</title>
        <authorList>
            <person name="Goeker M."/>
        </authorList>
    </citation>
    <scope>NUCLEOTIDE SEQUENCE [LARGE SCALE GENOMIC DNA]</scope>
    <source>
        <strain evidence="5 6">DSM 28570</strain>
    </source>
</reference>
<dbReference type="PANTHER" id="PTHR43434">
    <property type="entry name" value="PHOSPHOGLYCOLATE PHOSPHATASE"/>
    <property type="match status" value="1"/>
</dbReference>
<dbReference type="InterPro" id="IPR023198">
    <property type="entry name" value="PGP-like_dom2"/>
</dbReference>
<dbReference type="AlphaFoldDB" id="A0A840UUW8"/>
<dbReference type="FunFam" id="3.40.50.1000:FF:000022">
    <property type="entry name" value="Phosphoglycolate phosphatase"/>
    <property type="match status" value="1"/>
</dbReference>
<dbReference type="InterPro" id="IPR036412">
    <property type="entry name" value="HAD-like_sf"/>
</dbReference>
<organism evidence="5 6">
    <name type="scientific">Desulfoprunum benzoelyticum</name>
    <dbReference type="NCBI Taxonomy" id="1506996"/>
    <lineage>
        <taxon>Bacteria</taxon>
        <taxon>Pseudomonadati</taxon>
        <taxon>Thermodesulfobacteriota</taxon>
        <taxon>Desulfobulbia</taxon>
        <taxon>Desulfobulbales</taxon>
        <taxon>Desulfobulbaceae</taxon>
        <taxon>Desulfoprunum</taxon>
    </lineage>
</organism>
<dbReference type="InterPro" id="IPR023214">
    <property type="entry name" value="HAD_sf"/>
</dbReference>
<comment type="catalytic activity">
    <reaction evidence="1">
        <text>2-phosphoglycolate + H2O = glycolate + phosphate</text>
        <dbReference type="Rhea" id="RHEA:14369"/>
        <dbReference type="ChEBI" id="CHEBI:15377"/>
        <dbReference type="ChEBI" id="CHEBI:29805"/>
        <dbReference type="ChEBI" id="CHEBI:43474"/>
        <dbReference type="ChEBI" id="CHEBI:58033"/>
        <dbReference type="EC" id="3.1.3.18"/>
    </reaction>
</comment>
<dbReference type="InterPro" id="IPR050155">
    <property type="entry name" value="HAD-like_hydrolase_sf"/>
</dbReference>
<sequence length="219" mass="24252">MVYRTAVFDLDGTLVDSLQDLADTANEMLAACGYPQHPVAAYRYFVGDGMATLIRRIVPPSLPETESARCLADFTQTYAARWQRNSCPYPGIHAMLSGLQNAGLKLAVLSNKPHEFTREFIRFFFPAQQFDAVFGQRPGIEKKPSPAGALEIAALLNVEPAECLYVGDTAVDMETGRSAGMFTIGVLWGFRDRRELQEHHADLIVSDPMEIVEHALACR</sequence>
<dbReference type="GO" id="GO:0008967">
    <property type="term" value="F:phosphoglycolate phosphatase activity"/>
    <property type="evidence" value="ECO:0007669"/>
    <property type="project" value="UniProtKB-EC"/>
</dbReference>
<evidence type="ECO:0000256" key="1">
    <source>
        <dbReference type="ARBA" id="ARBA00000830"/>
    </source>
</evidence>
<dbReference type="EMBL" id="JACHEO010000001">
    <property type="protein sequence ID" value="MBB5346518.1"/>
    <property type="molecule type" value="Genomic_DNA"/>
</dbReference>
<dbReference type="InterPro" id="IPR006439">
    <property type="entry name" value="HAD-SF_hydro_IA"/>
</dbReference>
<proteinExistence type="inferred from homology"/>
<evidence type="ECO:0000256" key="3">
    <source>
        <dbReference type="ARBA" id="ARBA00006171"/>
    </source>
</evidence>
<gene>
    <name evidence="5" type="ORF">HNQ81_000225</name>
</gene>
<evidence type="ECO:0000313" key="6">
    <source>
        <dbReference type="Proteomes" id="UP000539642"/>
    </source>
</evidence>
<dbReference type="NCBIfam" id="TIGR01549">
    <property type="entry name" value="HAD-SF-IA-v1"/>
    <property type="match status" value="1"/>
</dbReference>
<dbReference type="PRINTS" id="PR00413">
    <property type="entry name" value="HADHALOGNASE"/>
</dbReference>
<evidence type="ECO:0000256" key="4">
    <source>
        <dbReference type="ARBA" id="ARBA00013078"/>
    </source>
</evidence>
<dbReference type="SFLD" id="SFLDG01135">
    <property type="entry name" value="C1.5.6:_HAD__Beta-PGM__Phospha"/>
    <property type="match status" value="1"/>
</dbReference>
<comment type="caution">
    <text evidence="5">The sequence shown here is derived from an EMBL/GenBank/DDBJ whole genome shotgun (WGS) entry which is preliminary data.</text>
</comment>